<dbReference type="PROSITE" id="PS50895">
    <property type="entry name" value="SURF1"/>
    <property type="match status" value="1"/>
</dbReference>
<dbReference type="EMBL" id="VDEP01000337">
    <property type="protein sequence ID" value="KAA1102715.1"/>
    <property type="molecule type" value="Genomic_DNA"/>
</dbReference>
<evidence type="ECO:0000256" key="5">
    <source>
        <dbReference type="RuleBase" id="RU363076"/>
    </source>
</evidence>
<feature type="region of interest" description="Disordered" evidence="6">
    <location>
        <begin position="46"/>
        <end position="66"/>
    </location>
</feature>
<evidence type="ECO:0000313" key="7">
    <source>
        <dbReference type="EMBL" id="KAA1102715.1"/>
    </source>
</evidence>
<dbReference type="AlphaFoldDB" id="A0A5B0PM53"/>
<feature type="transmembrane region" description="Helical" evidence="5">
    <location>
        <begin position="287"/>
        <end position="308"/>
    </location>
</feature>
<comment type="similarity">
    <text evidence="5">Belongs to the SURF1 family.</text>
</comment>
<sequence>MRLHHSRPFLTGSLLHKPIIQPTIINNNNNTLIIRFSRFSCSPSRTSRAAADGSQGSSSGFREPLDTSNWKPRVNRRWTPMTIVLVSVPILTFALGTWQVQRLGWKKELIKDLENKMALEPISLPKHINPKVIPEFEYRKVKLTGRFDHSKEIFIESRTREGELGYHLITPFHPHNGGQPILVNRGFIKRQLKDPRSRPLSQESKDVVEVIGMLRKQESKSFFQPNNSKDSNQWYFVDIQEIAEHLETAPILVDAITYANSGKLNEMVSNGLPIGRSPQISLRNMHATYIATWYGLSAITSVMAIMLLRKPMSGKSRYTGIS</sequence>
<feature type="compositionally biased region" description="Low complexity" evidence="6">
    <location>
        <begin position="47"/>
        <end position="60"/>
    </location>
</feature>
<dbReference type="Pfam" id="PF02104">
    <property type="entry name" value="SURF1"/>
    <property type="match status" value="1"/>
</dbReference>
<dbReference type="Proteomes" id="UP000325313">
    <property type="component" value="Unassembled WGS sequence"/>
</dbReference>
<dbReference type="PANTHER" id="PTHR23427:SF2">
    <property type="entry name" value="SURFEIT LOCUS PROTEIN 1"/>
    <property type="match status" value="1"/>
</dbReference>
<reference evidence="7 8" key="1">
    <citation type="submission" date="2019-05" db="EMBL/GenBank/DDBJ databases">
        <title>Emergence of the Ug99 lineage of the wheat stem rust pathogen through somatic hybridization.</title>
        <authorList>
            <person name="Li F."/>
            <person name="Upadhyaya N.M."/>
            <person name="Sperschneider J."/>
            <person name="Matny O."/>
            <person name="Nguyen-Phuc H."/>
            <person name="Mago R."/>
            <person name="Raley C."/>
            <person name="Miller M.E."/>
            <person name="Silverstein K.A.T."/>
            <person name="Henningsen E."/>
            <person name="Hirsch C.D."/>
            <person name="Visser B."/>
            <person name="Pretorius Z.A."/>
            <person name="Steffenson B.J."/>
            <person name="Schwessinger B."/>
            <person name="Dodds P.N."/>
            <person name="Figueroa M."/>
        </authorList>
    </citation>
    <scope>NUCLEOTIDE SEQUENCE [LARGE SCALE GENOMIC DNA]</scope>
    <source>
        <strain evidence="7 8">Ug99</strain>
    </source>
</reference>
<keyword evidence="5" id="KW-0999">Mitochondrion inner membrane</keyword>
<evidence type="ECO:0000256" key="2">
    <source>
        <dbReference type="ARBA" id="ARBA00022692"/>
    </source>
</evidence>
<name>A0A5B0PM53_PUCGR</name>
<proteinExistence type="inferred from homology"/>
<keyword evidence="5" id="KW-0496">Mitochondrion</keyword>
<organism evidence="7 8">
    <name type="scientific">Puccinia graminis f. sp. tritici</name>
    <dbReference type="NCBI Taxonomy" id="56615"/>
    <lineage>
        <taxon>Eukaryota</taxon>
        <taxon>Fungi</taxon>
        <taxon>Dikarya</taxon>
        <taxon>Basidiomycota</taxon>
        <taxon>Pucciniomycotina</taxon>
        <taxon>Pucciniomycetes</taxon>
        <taxon>Pucciniales</taxon>
        <taxon>Pucciniaceae</taxon>
        <taxon>Puccinia</taxon>
    </lineage>
</organism>
<dbReference type="InterPro" id="IPR002994">
    <property type="entry name" value="Surf1/Shy1"/>
</dbReference>
<comment type="caution">
    <text evidence="5">Lacks conserved residue(s) required for the propagation of feature annotation.</text>
</comment>
<evidence type="ECO:0000256" key="6">
    <source>
        <dbReference type="SAM" id="MobiDB-lite"/>
    </source>
</evidence>
<keyword evidence="4 5" id="KW-0472">Membrane</keyword>
<protein>
    <recommendedName>
        <fullName evidence="5">SURF1-like protein</fullName>
    </recommendedName>
</protein>
<evidence type="ECO:0000256" key="1">
    <source>
        <dbReference type="ARBA" id="ARBA00004370"/>
    </source>
</evidence>
<gene>
    <name evidence="7" type="primary">SHY1_2</name>
    <name evidence="7" type="ORF">PGTUg99_034103</name>
</gene>
<evidence type="ECO:0000256" key="4">
    <source>
        <dbReference type="ARBA" id="ARBA00023136"/>
    </source>
</evidence>
<dbReference type="PANTHER" id="PTHR23427">
    <property type="entry name" value="SURFEIT LOCUS PROTEIN"/>
    <property type="match status" value="1"/>
</dbReference>
<evidence type="ECO:0000256" key="3">
    <source>
        <dbReference type="ARBA" id="ARBA00022989"/>
    </source>
</evidence>
<evidence type="ECO:0000313" key="8">
    <source>
        <dbReference type="Proteomes" id="UP000325313"/>
    </source>
</evidence>
<accession>A0A5B0PM53</accession>
<dbReference type="InterPro" id="IPR045214">
    <property type="entry name" value="Surf1/Surf4"/>
</dbReference>
<comment type="caution">
    <text evidence="7">The sequence shown here is derived from an EMBL/GenBank/DDBJ whole genome shotgun (WGS) entry which is preliminary data.</text>
</comment>
<dbReference type="GO" id="GO:0033617">
    <property type="term" value="P:mitochondrial respiratory chain complex IV assembly"/>
    <property type="evidence" value="ECO:0007669"/>
    <property type="project" value="TreeGrafter"/>
</dbReference>
<dbReference type="GO" id="GO:0005743">
    <property type="term" value="C:mitochondrial inner membrane"/>
    <property type="evidence" value="ECO:0007669"/>
    <property type="project" value="UniProtKB-SubCell"/>
</dbReference>
<keyword evidence="2 5" id="KW-0812">Transmembrane</keyword>
<dbReference type="CDD" id="cd06662">
    <property type="entry name" value="SURF1"/>
    <property type="match status" value="1"/>
</dbReference>
<comment type="subcellular location">
    <subcellularLocation>
        <location evidence="1">Membrane</location>
    </subcellularLocation>
    <subcellularLocation>
        <location evidence="5">Mitochondrion inner membrane</location>
        <topology evidence="5">Multi-pass membrane protein</topology>
    </subcellularLocation>
</comment>
<keyword evidence="3 5" id="KW-1133">Transmembrane helix</keyword>
<comment type="function">
    <text evidence="5">Probably involved in the biogenesis of the COX complex.</text>
</comment>